<dbReference type="SUPFAM" id="SSF53756">
    <property type="entry name" value="UDP-Glycosyltransferase/glycogen phosphorylase"/>
    <property type="match status" value="1"/>
</dbReference>
<evidence type="ECO:0000313" key="4">
    <source>
        <dbReference type="Proteomes" id="UP000654670"/>
    </source>
</evidence>
<evidence type="ECO:0000256" key="2">
    <source>
        <dbReference type="ARBA" id="ARBA00022679"/>
    </source>
</evidence>
<dbReference type="Gene3D" id="3.40.50.2000">
    <property type="entry name" value="Glycogen Phosphorylase B"/>
    <property type="match status" value="2"/>
</dbReference>
<dbReference type="PANTHER" id="PTHR12526">
    <property type="entry name" value="GLYCOSYLTRANSFERASE"/>
    <property type="match status" value="1"/>
</dbReference>
<dbReference type="Pfam" id="PF13692">
    <property type="entry name" value="Glyco_trans_1_4"/>
    <property type="match status" value="1"/>
</dbReference>
<protein>
    <submittedName>
        <fullName evidence="3">Teichuronic acid biosynthesis glycosyltransferase TuaH</fullName>
    </submittedName>
</protein>
<reference evidence="3" key="1">
    <citation type="journal article" date="2014" name="Int. J. Syst. Evol. Microbiol.">
        <title>Complete genome sequence of Corynebacterium casei LMG S-19264T (=DSM 44701T), isolated from a smear-ripened cheese.</title>
        <authorList>
            <consortium name="US DOE Joint Genome Institute (JGI-PGF)"/>
            <person name="Walter F."/>
            <person name="Albersmeier A."/>
            <person name="Kalinowski J."/>
            <person name="Ruckert C."/>
        </authorList>
    </citation>
    <scope>NUCLEOTIDE SEQUENCE</scope>
    <source>
        <strain evidence="3">JCM 15325</strain>
    </source>
</reference>
<dbReference type="Proteomes" id="UP000654670">
    <property type="component" value="Unassembled WGS sequence"/>
</dbReference>
<sequence>MKNIHIIVATGVWEQDRLRYRRHRLAEFLQNESDTQEVIWLCPAPRRVDPPRSRLANGISQWTVQDLFPHRAFRFGRYVDIFHRRRLRPLLSYIRARAAHHRFYLWFTFPGFPLLGDLFPWTRVIYDCSDLWASPISGRPSAAAHFRQYVIAKAEQRIIDRAGIIFCTSDYLHDQVVKKLGAEKTKRVFTFENGVEFDRFSGRTQAADVLPENFGGTVLGYIGGIKPKLDFNLIEQVAEKKSGWLFLFVGPDGTGRNREFQQLLMKKNVLWTGSVSPEDISQYMNLVDVGIMPYKLSPYNEAVFPLKLFEFLAAGKPAVGVHLPSTKKYAEEGVYAYLDNSDPGSFIRACEQMAGSKNQEAAINRRLALAKSRNWHDIFQHMTDLVINHEKSK</sequence>
<comment type="caution">
    <text evidence="3">The sequence shown here is derived from an EMBL/GenBank/DDBJ whole genome shotgun (WGS) entry which is preliminary data.</text>
</comment>
<proteinExistence type="predicted"/>
<gene>
    <name evidence="3" type="primary">tuaH</name>
    <name evidence="3" type="ORF">GCM10007968_23330</name>
</gene>
<evidence type="ECO:0000313" key="3">
    <source>
        <dbReference type="EMBL" id="GGL58672.1"/>
    </source>
</evidence>
<name>A0A917S524_9BACL</name>
<keyword evidence="2" id="KW-0808">Transferase</keyword>
<reference evidence="3" key="2">
    <citation type="submission" date="2020-09" db="EMBL/GenBank/DDBJ databases">
        <authorList>
            <person name="Sun Q."/>
            <person name="Ohkuma M."/>
        </authorList>
    </citation>
    <scope>NUCLEOTIDE SEQUENCE</scope>
    <source>
        <strain evidence="3">JCM 15325</strain>
    </source>
</reference>
<dbReference type="GO" id="GO:0016757">
    <property type="term" value="F:glycosyltransferase activity"/>
    <property type="evidence" value="ECO:0007669"/>
    <property type="project" value="UniProtKB-KW"/>
</dbReference>
<evidence type="ECO:0000256" key="1">
    <source>
        <dbReference type="ARBA" id="ARBA00022676"/>
    </source>
</evidence>
<dbReference type="RefSeq" id="WP_229727591.1">
    <property type="nucleotide sequence ID" value="NZ_BMOK01000010.1"/>
</dbReference>
<accession>A0A917S524</accession>
<dbReference type="PANTHER" id="PTHR12526:SF629">
    <property type="entry name" value="TEICHURONIC ACID BIOSYNTHESIS GLYCOSYLTRANSFERASE TUAH-RELATED"/>
    <property type="match status" value="1"/>
</dbReference>
<organism evidence="3 4">
    <name type="scientific">Sporolactobacillus putidus</name>
    <dbReference type="NCBI Taxonomy" id="492735"/>
    <lineage>
        <taxon>Bacteria</taxon>
        <taxon>Bacillati</taxon>
        <taxon>Bacillota</taxon>
        <taxon>Bacilli</taxon>
        <taxon>Bacillales</taxon>
        <taxon>Sporolactobacillaceae</taxon>
        <taxon>Sporolactobacillus</taxon>
    </lineage>
</organism>
<dbReference type="NCBIfam" id="NF047676">
    <property type="entry name" value="TeichurnBiosyTuaH"/>
    <property type="match status" value="1"/>
</dbReference>
<keyword evidence="4" id="KW-1185">Reference proteome</keyword>
<dbReference type="AlphaFoldDB" id="A0A917S524"/>
<dbReference type="EMBL" id="BMOK01000010">
    <property type="protein sequence ID" value="GGL58672.1"/>
    <property type="molecule type" value="Genomic_DNA"/>
</dbReference>
<keyword evidence="1" id="KW-0328">Glycosyltransferase</keyword>